<dbReference type="InterPro" id="IPR013083">
    <property type="entry name" value="Znf_RING/FYVE/PHD"/>
</dbReference>
<comment type="similarity">
    <text evidence="1">Belongs to the SNF2/RAD54 helicase family. RAD16 subfamily.</text>
</comment>
<dbReference type="Pfam" id="PF13639">
    <property type="entry name" value="zf-RING_2"/>
    <property type="match status" value="1"/>
</dbReference>
<keyword evidence="4" id="KW-0378">Hydrolase</keyword>
<dbReference type="PROSITE" id="PS51192">
    <property type="entry name" value="HELICASE_ATP_BIND_1"/>
    <property type="match status" value="1"/>
</dbReference>
<evidence type="ECO:0000313" key="10">
    <source>
        <dbReference type="EMBL" id="GAQ77838.1"/>
    </source>
</evidence>
<evidence type="ECO:0000256" key="4">
    <source>
        <dbReference type="ARBA" id="ARBA00022801"/>
    </source>
</evidence>
<dbReference type="Proteomes" id="UP000054558">
    <property type="component" value="Unassembled WGS sequence"/>
</dbReference>
<gene>
    <name evidence="10" type="ORF">KFL_000040380</name>
</gene>
<proteinExistence type="inferred from homology"/>
<keyword evidence="2" id="KW-0479">Metal-binding</keyword>
<evidence type="ECO:0000256" key="3">
    <source>
        <dbReference type="ARBA" id="ARBA00022771"/>
    </source>
</evidence>
<dbReference type="GO" id="GO:0008270">
    <property type="term" value="F:zinc ion binding"/>
    <property type="evidence" value="ECO:0007669"/>
    <property type="project" value="UniProtKB-KW"/>
</dbReference>
<dbReference type="PROSITE" id="PS00518">
    <property type="entry name" value="ZF_RING_1"/>
    <property type="match status" value="1"/>
</dbReference>
<dbReference type="InterPro" id="IPR049730">
    <property type="entry name" value="SNF2/RAD54-like_C"/>
</dbReference>
<protein>
    <submittedName>
        <fullName evidence="10">SNF2 domain containing protein</fullName>
    </submittedName>
</protein>
<keyword evidence="5" id="KW-0862">Zinc</keyword>
<dbReference type="OrthoDB" id="423559at2759"/>
<dbReference type="GO" id="GO:0005524">
    <property type="term" value="F:ATP binding"/>
    <property type="evidence" value="ECO:0007669"/>
    <property type="project" value="InterPro"/>
</dbReference>
<dbReference type="InterPro" id="IPR014001">
    <property type="entry name" value="Helicase_ATP-bd"/>
</dbReference>
<dbReference type="CDD" id="cd18793">
    <property type="entry name" value="SF2_C_SNF"/>
    <property type="match status" value="1"/>
</dbReference>
<feature type="domain" description="RING-type" evidence="8">
    <location>
        <begin position="1176"/>
        <end position="1218"/>
    </location>
</feature>
<dbReference type="SMART" id="SM00490">
    <property type="entry name" value="HELICc"/>
    <property type="match status" value="1"/>
</dbReference>
<evidence type="ECO:0000259" key="8">
    <source>
        <dbReference type="PROSITE" id="PS50089"/>
    </source>
</evidence>
<dbReference type="Pfam" id="PF00271">
    <property type="entry name" value="Helicase_C"/>
    <property type="match status" value="1"/>
</dbReference>
<dbReference type="CDD" id="cd18008">
    <property type="entry name" value="DEXDc_SHPRH-like"/>
    <property type="match status" value="1"/>
</dbReference>
<dbReference type="PROSITE" id="PS50089">
    <property type="entry name" value="ZF_RING_2"/>
    <property type="match status" value="1"/>
</dbReference>
<dbReference type="InterPro" id="IPR000330">
    <property type="entry name" value="SNF2_N"/>
</dbReference>
<dbReference type="PANTHER" id="PTHR45865">
    <property type="entry name" value="E3 UBIQUITIN-PROTEIN LIGASE SHPRH FAMILY MEMBER"/>
    <property type="match status" value="1"/>
</dbReference>
<dbReference type="Gene3D" id="3.40.50.10810">
    <property type="entry name" value="Tandem AAA-ATPase domain"/>
    <property type="match status" value="1"/>
</dbReference>
<keyword evidence="3 6" id="KW-0863">Zinc-finger</keyword>
<dbReference type="SUPFAM" id="SSF57850">
    <property type="entry name" value="RING/U-box"/>
    <property type="match status" value="1"/>
</dbReference>
<dbReference type="InterPro" id="IPR001650">
    <property type="entry name" value="Helicase_C-like"/>
</dbReference>
<dbReference type="InterPro" id="IPR001841">
    <property type="entry name" value="Znf_RING"/>
</dbReference>
<dbReference type="InterPro" id="IPR038718">
    <property type="entry name" value="SNF2-like_sf"/>
</dbReference>
<evidence type="ECO:0000256" key="6">
    <source>
        <dbReference type="PROSITE-ProRule" id="PRU00175"/>
    </source>
</evidence>
<dbReference type="InterPro" id="IPR027417">
    <property type="entry name" value="P-loop_NTPase"/>
</dbReference>
<dbReference type="Pfam" id="PF00176">
    <property type="entry name" value="SNF2-rel_dom"/>
    <property type="match status" value="1"/>
</dbReference>
<dbReference type="Gene3D" id="3.40.50.300">
    <property type="entry name" value="P-loop containing nucleotide triphosphate hydrolases"/>
    <property type="match status" value="1"/>
</dbReference>
<dbReference type="STRING" id="105231.A0A1Y1HPT5"/>
<feature type="domain" description="Helicase ATP-binding" evidence="9">
    <location>
        <begin position="525"/>
        <end position="716"/>
    </location>
</feature>
<dbReference type="OMA" id="HEFRYIS"/>
<evidence type="ECO:0000313" key="11">
    <source>
        <dbReference type="Proteomes" id="UP000054558"/>
    </source>
</evidence>
<keyword evidence="11" id="KW-1185">Reference proteome</keyword>
<feature type="compositionally biased region" description="Polar residues" evidence="7">
    <location>
        <begin position="66"/>
        <end position="82"/>
    </location>
</feature>
<feature type="compositionally biased region" description="Polar residues" evidence="7">
    <location>
        <begin position="105"/>
        <end position="120"/>
    </location>
</feature>
<dbReference type="SMART" id="SM00184">
    <property type="entry name" value="RING"/>
    <property type="match status" value="1"/>
</dbReference>
<dbReference type="Gene3D" id="3.30.40.10">
    <property type="entry name" value="Zinc/RING finger domain, C3HC4 (zinc finger)"/>
    <property type="match status" value="1"/>
</dbReference>
<sequence length="1427" mass="155502">MLPHVADATLKRHLKAAKGSVDRAADAYFGAQLDATSQQPALGETAKGFQSRAMCGVEGAAGSHISKATENGTSSSKQSPQNAAVEARQAAVPLAARSSAGGPLTASTIGQDTPGPSNAVSLVELSEAEQEEAPRRRPKRKRVATVPFSPDKPDESTPKKKVHKPLQPLVTSASSGETFVIQRGDGRRYPLPLKEHRNGYGRLFAAYETELPNLVPPPKKLDFTFPGVHLGSFCINLTPDAAKSINANSGFVEVAWSELSWLKQMVLIDGDGNPQGLFQKEESDDTMVVHLSLEAKQGGGFAPNVEEATYLAHRDGLVRLFATLDNCGDAKKNGTKRFPNEAMSRLSAFTRGNHRATRGPAVFVHVCLTEKACRYNFPDGGFEERKNGKMAGNRRLLPIAMALRYYGFGLEHGPDSDELLNFGPDVPPPEAVSEQHFDLFNLLASIDLPESAPAALTPPQLLTQPMEYQRKALSWMMTREGALGGSNVRRNILTLHPCWQQLLTVDGQVLYMQREDGACSQNFYTAPHQGTCGGLLCDEMGLGKTLEMLMLVLANPPPPGWAVVDASTWDHRDDVMPIKATLVVVPASLLNQWKREVELHVRPGALKVLHYEGRHRRGAGVGKRAAVNWGLEQYDIVITSYEVIRTELAGSADSPLLSYGFWRVVLDEAQLVANSSSVAAVTASSIMRRHAWVVTGTPITSRLDELQGLLDFLAVQPFGDPTVFRSMLKIPYETRTAVGLQRLRVLLKTIMIRRTKAGVAAEMVLPPCTRVDSILRFSDAETSYYQRVHEGFVAAIKRMERHHATRDVRRLEGFDPSNLGAKVTGQALANLTRLRQACCHPQIIRTGNEYLGKARLTMTQIMAKLAVAIGKQKETAAANIFEPLLADLARCGALALERAGQIKAPVDGDLEAERATRQAAAKASYERLELTALTAYSQLLEKDVMVGEEVGERARSVGDRVTELEDELGITAERIAAAEAGRKLTRAEQKKQKWVTEQESTLWRSAGWQRARGEAGEWTSGAGPSTSAPAEAFTGRLTRRGKRKLEELAGGSDADADRTGVETSKLSEYDREIADILEGPQVTRKGKKKHVRTAEQRVGAAAAAVDRAKERMEDLFRQEKHLDFKLDEMEKGKGKLDSNGASTSDAATNGDFANGALPSGFLVTEQTVVQEDKTQCPICLDSCEDCGAVTVCGHYFCSDCIHGYIQSKGADAPCPLCRHKLKTKDVFNACKEAEKKQGDLPDLSGEYGTKVSALISELIDLRNTDPTAKSVIFSSWRLLLNLAGEALAHNGFQYSLLWGRPEERVQALRDFNENPNVRAILVMMGNSGGAAGLTLTAASTAFILEPSVNPGMEAQAAARIHRLSQDRPTRVVRFIVDKTIEPKIVKLQGKKLEMGSSGGGGIVIEQLRGQDLLELIDDDTKGKQQVE</sequence>
<dbReference type="SUPFAM" id="SSF52540">
    <property type="entry name" value="P-loop containing nucleoside triphosphate hydrolases"/>
    <property type="match status" value="2"/>
</dbReference>
<evidence type="ECO:0000256" key="7">
    <source>
        <dbReference type="SAM" id="MobiDB-lite"/>
    </source>
</evidence>
<evidence type="ECO:0000256" key="1">
    <source>
        <dbReference type="ARBA" id="ARBA00008438"/>
    </source>
</evidence>
<dbReference type="InterPro" id="IPR052583">
    <property type="entry name" value="ATP-helicase/E3_Ub-Ligase"/>
</dbReference>
<dbReference type="InterPro" id="IPR017907">
    <property type="entry name" value="Znf_RING_CS"/>
</dbReference>
<dbReference type="GO" id="GO:0016787">
    <property type="term" value="F:hydrolase activity"/>
    <property type="evidence" value="ECO:0007669"/>
    <property type="project" value="UniProtKB-KW"/>
</dbReference>
<evidence type="ECO:0000256" key="5">
    <source>
        <dbReference type="ARBA" id="ARBA00022833"/>
    </source>
</evidence>
<reference evidence="10 11" key="1">
    <citation type="journal article" date="2014" name="Nat. Commun.">
        <title>Klebsormidium flaccidum genome reveals primary factors for plant terrestrial adaptation.</title>
        <authorList>
            <person name="Hori K."/>
            <person name="Maruyama F."/>
            <person name="Fujisawa T."/>
            <person name="Togashi T."/>
            <person name="Yamamoto N."/>
            <person name="Seo M."/>
            <person name="Sato S."/>
            <person name="Yamada T."/>
            <person name="Mori H."/>
            <person name="Tajima N."/>
            <person name="Moriyama T."/>
            <person name="Ikeuchi M."/>
            <person name="Watanabe M."/>
            <person name="Wada H."/>
            <person name="Kobayashi K."/>
            <person name="Saito M."/>
            <person name="Masuda T."/>
            <person name="Sasaki-Sekimoto Y."/>
            <person name="Mashiguchi K."/>
            <person name="Awai K."/>
            <person name="Shimojima M."/>
            <person name="Masuda S."/>
            <person name="Iwai M."/>
            <person name="Nobusawa T."/>
            <person name="Narise T."/>
            <person name="Kondo S."/>
            <person name="Saito H."/>
            <person name="Sato R."/>
            <person name="Murakawa M."/>
            <person name="Ihara Y."/>
            <person name="Oshima-Yamada Y."/>
            <person name="Ohtaka K."/>
            <person name="Satoh M."/>
            <person name="Sonobe K."/>
            <person name="Ishii M."/>
            <person name="Ohtani R."/>
            <person name="Kanamori-Sato M."/>
            <person name="Honoki R."/>
            <person name="Miyazaki D."/>
            <person name="Mochizuki H."/>
            <person name="Umetsu J."/>
            <person name="Higashi K."/>
            <person name="Shibata D."/>
            <person name="Kamiya Y."/>
            <person name="Sato N."/>
            <person name="Nakamura Y."/>
            <person name="Tabata S."/>
            <person name="Ida S."/>
            <person name="Kurokawa K."/>
            <person name="Ohta H."/>
        </authorList>
    </citation>
    <scope>NUCLEOTIDE SEQUENCE [LARGE SCALE GENOMIC DNA]</scope>
    <source>
        <strain evidence="10 11">NIES-2285</strain>
    </source>
</reference>
<name>A0A1Y1HPT5_KLENI</name>
<evidence type="ECO:0000259" key="9">
    <source>
        <dbReference type="PROSITE" id="PS51192"/>
    </source>
</evidence>
<dbReference type="EMBL" id="DF236953">
    <property type="protein sequence ID" value="GAQ77838.1"/>
    <property type="molecule type" value="Genomic_DNA"/>
</dbReference>
<evidence type="ECO:0000256" key="2">
    <source>
        <dbReference type="ARBA" id="ARBA00022723"/>
    </source>
</evidence>
<dbReference type="PANTHER" id="PTHR45865:SF1">
    <property type="entry name" value="E3 UBIQUITIN-PROTEIN LIGASE SHPRH"/>
    <property type="match status" value="1"/>
</dbReference>
<accession>A0A1Y1HPT5</accession>
<feature type="region of interest" description="Disordered" evidence="7">
    <location>
        <begin position="64"/>
        <end position="175"/>
    </location>
</feature>
<organism evidence="10 11">
    <name type="scientific">Klebsormidium nitens</name>
    <name type="common">Green alga</name>
    <name type="synonym">Ulothrix nitens</name>
    <dbReference type="NCBI Taxonomy" id="105231"/>
    <lineage>
        <taxon>Eukaryota</taxon>
        <taxon>Viridiplantae</taxon>
        <taxon>Streptophyta</taxon>
        <taxon>Klebsormidiophyceae</taxon>
        <taxon>Klebsormidiales</taxon>
        <taxon>Klebsormidiaceae</taxon>
        <taxon>Klebsormidium</taxon>
    </lineage>
</organism>
<dbReference type="SMART" id="SM00487">
    <property type="entry name" value="DEXDc"/>
    <property type="match status" value="1"/>
</dbReference>